<evidence type="ECO:0000313" key="2">
    <source>
        <dbReference type="EMBL" id="KAI1854983.1"/>
    </source>
</evidence>
<accession>A0A9P9WB04</accession>
<dbReference type="InterPro" id="IPR029058">
    <property type="entry name" value="AB_hydrolase_fold"/>
</dbReference>
<dbReference type="SUPFAM" id="SSF53474">
    <property type="entry name" value="alpha/beta-Hydrolases"/>
    <property type="match status" value="1"/>
</dbReference>
<comment type="caution">
    <text evidence="2">The sequence shown here is derived from an EMBL/GenBank/DDBJ whole genome shotgun (WGS) entry which is preliminary data.</text>
</comment>
<proteinExistence type="predicted"/>
<dbReference type="EMBL" id="JAFIMR010000052">
    <property type="protein sequence ID" value="KAI1854983.1"/>
    <property type="molecule type" value="Genomic_DNA"/>
</dbReference>
<protein>
    <submittedName>
        <fullName evidence="2">Uncharacterized protein</fullName>
    </submittedName>
</protein>
<reference evidence="2" key="1">
    <citation type="submission" date="2021-03" db="EMBL/GenBank/DDBJ databases">
        <title>Revisited historic fungal species revealed as producer of novel bioactive compounds through whole genome sequencing and comparative genomics.</title>
        <authorList>
            <person name="Vignolle G.A."/>
            <person name="Hochenegger N."/>
            <person name="Mach R.L."/>
            <person name="Mach-Aigner A.R."/>
            <person name="Javad Rahimi M."/>
            <person name="Salim K.A."/>
            <person name="Chan C.M."/>
            <person name="Lim L.B.L."/>
            <person name="Cai F."/>
            <person name="Druzhinina I.S."/>
            <person name="U'Ren J.M."/>
            <person name="Derntl C."/>
        </authorList>
    </citation>
    <scope>NUCLEOTIDE SEQUENCE</scope>
    <source>
        <strain evidence="2">TUCIM 5799</strain>
    </source>
</reference>
<name>A0A9P9WB04_9PEZI</name>
<feature type="signal peptide" evidence="1">
    <location>
        <begin position="1"/>
        <end position="22"/>
    </location>
</feature>
<evidence type="ECO:0000256" key="1">
    <source>
        <dbReference type="SAM" id="SignalP"/>
    </source>
</evidence>
<dbReference type="Proteomes" id="UP000829685">
    <property type="component" value="Unassembled WGS sequence"/>
</dbReference>
<feature type="chain" id="PRO_5040372510" evidence="1">
    <location>
        <begin position="23"/>
        <end position="170"/>
    </location>
</feature>
<sequence length="170" mass="18633">MHLAASFPPLVAGLLLIGAARSGSHILPVRQRMLDMAANTRQNGVEWAAELASKSNFPPVDKRLVDDRFRKEIYAAVARSNAEAYAWTCEMIVDESHKDPEYVNINCPTVLVAGDLDIISPVERSTELSKLIGSETCWVEAVKSGHQPILEDQVGVVGAMGRLFKFISID</sequence>
<dbReference type="Gene3D" id="3.40.50.1820">
    <property type="entry name" value="alpha/beta hydrolase"/>
    <property type="match status" value="1"/>
</dbReference>
<gene>
    <name evidence="2" type="ORF">JX265_012338</name>
</gene>
<organism evidence="2 3">
    <name type="scientific">Neoarthrinium moseri</name>
    <dbReference type="NCBI Taxonomy" id="1658444"/>
    <lineage>
        <taxon>Eukaryota</taxon>
        <taxon>Fungi</taxon>
        <taxon>Dikarya</taxon>
        <taxon>Ascomycota</taxon>
        <taxon>Pezizomycotina</taxon>
        <taxon>Sordariomycetes</taxon>
        <taxon>Xylariomycetidae</taxon>
        <taxon>Amphisphaeriales</taxon>
        <taxon>Apiosporaceae</taxon>
        <taxon>Neoarthrinium</taxon>
    </lineage>
</organism>
<keyword evidence="1" id="KW-0732">Signal</keyword>
<evidence type="ECO:0000313" key="3">
    <source>
        <dbReference type="Proteomes" id="UP000829685"/>
    </source>
</evidence>
<dbReference type="AlphaFoldDB" id="A0A9P9WB04"/>
<keyword evidence="3" id="KW-1185">Reference proteome</keyword>